<dbReference type="SUPFAM" id="SSF52058">
    <property type="entry name" value="L domain-like"/>
    <property type="match status" value="1"/>
</dbReference>
<evidence type="ECO:0000256" key="2">
    <source>
        <dbReference type="ARBA" id="ARBA00022692"/>
    </source>
</evidence>
<evidence type="ECO:0000313" key="8">
    <source>
        <dbReference type="EMBL" id="CAD1821143.1"/>
    </source>
</evidence>
<sequence>MVGKFDQTKSRGPFLEPFNRTIPSWLGNLDNLFYLDISNNSLTGEIPTNLTRMKSLAYSNSSQDIGIVIERNSSGQYLQFSSFPPSIILSNNKLVGSILPGFNGLVNLHVLNLSFNDISGTIPDLSGMSNLESLDLSHNHLIGAIPPSLSTLHFLSSFSVAYNNLSGKIPTGGQFDTLNDPSNYIGNYYLCGPPTIKNCSDEELNPYSKRDDNNGTHETIWLYLGMGSGFATGFWGVYFVLLFRRSWRIAYFQMTDKLFDDIYVMVVLSWRRLSKKIGRQRPIS</sequence>
<dbReference type="InterPro" id="IPR001611">
    <property type="entry name" value="Leu-rich_rpt"/>
</dbReference>
<dbReference type="PRINTS" id="PR00019">
    <property type="entry name" value="LEURICHRPT"/>
</dbReference>
<dbReference type="PANTHER" id="PTHR48063:SF46">
    <property type="entry name" value="LEUCINE-RICH REPEAT-CONTAINING N-TERMINAL PLANT-TYPE DOMAIN-CONTAINING PROTEIN"/>
    <property type="match status" value="1"/>
</dbReference>
<evidence type="ECO:0000256" key="1">
    <source>
        <dbReference type="ARBA" id="ARBA00004479"/>
    </source>
</evidence>
<keyword evidence="5 7" id="KW-0472">Membrane</keyword>
<evidence type="ECO:0000256" key="7">
    <source>
        <dbReference type="SAM" id="Phobius"/>
    </source>
</evidence>
<dbReference type="PANTHER" id="PTHR48063">
    <property type="entry name" value="LRR RECEPTOR-LIKE KINASE"/>
    <property type="match status" value="1"/>
</dbReference>
<name>A0A6V7NRI1_ANACO</name>
<gene>
    <name evidence="8" type="ORF">CB5_LOCUS4354</name>
</gene>
<dbReference type="Gene3D" id="3.80.10.10">
    <property type="entry name" value="Ribonuclease Inhibitor"/>
    <property type="match status" value="1"/>
</dbReference>
<evidence type="ECO:0000256" key="5">
    <source>
        <dbReference type="ARBA" id="ARBA00023136"/>
    </source>
</evidence>
<keyword evidence="4 7" id="KW-1133">Transmembrane helix</keyword>
<feature type="transmembrane region" description="Helical" evidence="7">
    <location>
        <begin position="220"/>
        <end position="243"/>
    </location>
</feature>
<organism evidence="8">
    <name type="scientific">Ananas comosus var. bracteatus</name>
    <name type="common">red pineapple</name>
    <dbReference type="NCBI Taxonomy" id="296719"/>
    <lineage>
        <taxon>Eukaryota</taxon>
        <taxon>Viridiplantae</taxon>
        <taxon>Streptophyta</taxon>
        <taxon>Embryophyta</taxon>
        <taxon>Tracheophyta</taxon>
        <taxon>Spermatophyta</taxon>
        <taxon>Magnoliopsida</taxon>
        <taxon>Liliopsida</taxon>
        <taxon>Poales</taxon>
        <taxon>Bromeliaceae</taxon>
        <taxon>Bromelioideae</taxon>
        <taxon>Ananas</taxon>
    </lineage>
</organism>
<dbReference type="InterPro" id="IPR032675">
    <property type="entry name" value="LRR_dom_sf"/>
</dbReference>
<keyword evidence="3" id="KW-0732">Signal</keyword>
<dbReference type="EMBL" id="LR862141">
    <property type="protein sequence ID" value="CAD1821143.1"/>
    <property type="molecule type" value="Genomic_DNA"/>
</dbReference>
<keyword evidence="6" id="KW-0325">Glycoprotein</keyword>
<evidence type="ECO:0000256" key="4">
    <source>
        <dbReference type="ARBA" id="ARBA00022989"/>
    </source>
</evidence>
<evidence type="ECO:0000256" key="6">
    <source>
        <dbReference type="ARBA" id="ARBA00023180"/>
    </source>
</evidence>
<dbReference type="GO" id="GO:0016020">
    <property type="term" value="C:membrane"/>
    <property type="evidence" value="ECO:0007669"/>
    <property type="project" value="UniProtKB-SubCell"/>
</dbReference>
<dbReference type="AlphaFoldDB" id="A0A6V7NRI1"/>
<keyword evidence="2 7" id="KW-0812">Transmembrane</keyword>
<evidence type="ECO:0000256" key="3">
    <source>
        <dbReference type="ARBA" id="ARBA00022729"/>
    </source>
</evidence>
<dbReference type="Pfam" id="PF00560">
    <property type="entry name" value="LRR_1"/>
    <property type="match status" value="3"/>
</dbReference>
<proteinExistence type="predicted"/>
<protein>
    <submittedName>
        <fullName evidence="8">Uncharacterized protein</fullName>
    </submittedName>
</protein>
<comment type="subcellular location">
    <subcellularLocation>
        <location evidence="1">Membrane</location>
        <topology evidence="1">Single-pass type I membrane protein</topology>
    </subcellularLocation>
</comment>
<dbReference type="InterPro" id="IPR046956">
    <property type="entry name" value="RLP23-like"/>
</dbReference>
<dbReference type="PROSITE" id="PS51450">
    <property type="entry name" value="LRR"/>
    <property type="match status" value="2"/>
</dbReference>
<reference evidence="8" key="1">
    <citation type="submission" date="2020-07" db="EMBL/GenBank/DDBJ databases">
        <authorList>
            <person name="Lin J."/>
        </authorList>
    </citation>
    <scope>NUCLEOTIDE SEQUENCE</scope>
</reference>
<accession>A0A6V7NRI1</accession>